<comment type="subcellular location">
    <subcellularLocation>
        <location evidence="13">Cytoplasm</location>
    </subcellularLocation>
</comment>
<evidence type="ECO:0000256" key="4">
    <source>
        <dbReference type="ARBA" id="ARBA00017632"/>
    </source>
</evidence>
<feature type="domain" description="Nucleoside diphosphate kinase-like" evidence="16">
    <location>
        <begin position="2"/>
        <end position="149"/>
    </location>
</feature>
<dbReference type="AlphaFoldDB" id="A0A075GBS1"/>
<keyword evidence="5 13" id="KW-0597">Phosphoprotein</keyword>
<dbReference type="SMART" id="SM00562">
    <property type="entry name" value="NDK"/>
    <property type="match status" value="1"/>
</dbReference>
<evidence type="ECO:0000256" key="5">
    <source>
        <dbReference type="ARBA" id="ARBA00022553"/>
    </source>
</evidence>
<dbReference type="CDD" id="cd04413">
    <property type="entry name" value="NDPk_I"/>
    <property type="match status" value="1"/>
</dbReference>
<feature type="binding site" evidence="13 14">
    <location>
        <position position="86"/>
    </location>
    <ligand>
        <name>ATP</name>
        <dbReference type="ChEBI" id="CHEBI:30616"/>
    </ligand>
</feature>
<evidence type="ECO:0000256" key="2">
    <source>
        <dbReference type="ARBA" id="ARBA00008142"/>
    </source>
</evidence>
<evidence type="ECO:0000259" key="16">
    <source>
        <dbReference type="SMART" id="SM00562"/>
    </source>
</evidence>
<evidence type="ECO:0000313" key="17">
    <source>
        <dbReference type="EMBL" id="AIF00790.1"/>
    </source>
</evidence>
<comment type="catalytic activity">
    <reaction evidence="13">
        <text>a ribonucleoside 5'-diphosphate + ATP = a ribonucleoside 5'-triphosphate + ADP</text>
        <dbReference type="Rhea" id="RHEA:18113"/>
        <dbReference type="ChEBI" id="CHEBI:30616"/>
        <dbReference type="ChEBI" id="CHEBI:57930"/>
        <dbReference type="ChEBI" id="CHEBI:61557"/>
        <dbReference type="ChEBI" id="CHEBI:456216"/>
        <dbReference type="EC" id="2.7.4.6"/>
    </reaction>
</comment>
<evidence type="ECO:0000256" key="11">
    <source>
        <dbReference type="ARBA" id="ARBA00022842"/>
    </source>
</evidence>
<evidence type="ECO:0000256" key="10">
    <source>
        <dbReference type="ARBA" id="ARBA00022840"/>
    </source>
</evidence>
<evidence type="ECO:0000256" key="9">
    <source>
        <dbReference type="ARBA" id="ARBA00022777"/>
    </source>
</evidence>
<keyword evidence="10 13" id="KW-0067">ATP-binding</keyword>
<dbReference type="PROSITE" id="PS51374">
    <property type="entry name" value="NDPK_LIKE"/>
    <property type="match status" value="1"/>
</dbReference>
<reference evidence="17" key="1">
    <citation type="journal article" date="2014" name="Genome Biol. Evol.">
        <title>Pangenome evidence for extensive interdomain horizontal transfer affecting lineage core and shell genes in uncultured planktonic thaumarchaeota and euryarchaeota.</title>
        <authorList>
            <person name="Deschamps P."/>
            <person name="Zivanovic Y."/>
            <person name="Moreira D."/>
            <person name="Rodriguez-Valera F."/>
            <person name="Lopez-Garcia P."/>
        </authorList>
    </citation>
    <scope>NUCLEOTIDE SEQUENCE</scope>
</reference>
<dbReference type="PANTHER" id="PTHR11349">
    <property type="entry name" value="NUCLEOSIDE DIPHOSPHATE KINASE"/>
    <property type="match status" value="1"/>
</dbReference>
<feature type="binding site" evidence="13 14">
    <location>
        <position position="123"/>
    </location>
    <ligand>
        <name>ATP</name>
        <dbReference type="ChEBI" id="CHEBI:30616"/>
    </ligand>
</feature>
<comment type="cofactor">
    <cofactor evidence="1 13">
        <name>Mg(2+)</name>
        <dbReference type="ChEBI" id="CHEBI:18420"/>
    </cofactor>
</comment>
<dbReference type="InterPro" id="IPR034907">
    <property type="entry name" value="NDK-like_dom"/>
</dbReference>
<dbReference type="GO" id="GO:0006241">
    <property type="term" value="P:CTP biosynthetic process"/>
    <property type="evidence" value="ECO:0007669"/>
    <property type="project" value="UniProtKB-UniRule"/>
</dbReference>
<keyword evidence="8 13" id="KW-0547">Nucleotide-binding</keyword>
<evidence type="ECO:0000256" key="14">
    <source>
        <dbReference type="PROSITE-ProRule" id="PRU00706"/>
    </source>
</evidence>
<keyword evidence="7 13" id="KW-0479">Metal-binding</keyword>
<gene>
    <name evidence="13 17" type="primary">ndk</name>
</gene>
<evidence type="ECO:0000256" key="3">
    <source>
        <dbReference type="ARBA" id="ARBA00012966"/>
    </source>
</evidence>
<dbReference type="Pfam" id="PF00334">
    <property type="entry name" value="NDK"/>
    <property type="match status" value="1"/>
</dbReference>
<accession>A0A075GBS1</accession>
<dbReference type="GO" id="GO:0005524">
    <property type="term" value="F:ATP binding"/>
    <property type="evidence" value="ECO:0007669"/>
    <property type="project" value="UniProtKB-UniRule"/>
</dbReference>
<dbReference type="InterPro" id="IPR001564">
    <property type="entry name" value="Nucleoside_diP_kinase"/>
</dbReference>
<feature type="active site" description="Pros-phosphohistidine intermediate" evidence="13 14">
    <location>
        <position position="126"/>
    </location>
</feature>
<dbReference type="SUPFAM" id="SSF54919">
    <property type="entry name" value="Nucleoside diphosphate kinase, NDK"/>
    <property type="match status" value="1"/>
</dbReference>
<keyword evidence="9 13" id="KW-0418">Kinase</keyword>
<feature type="binding site" evidence="13 14">
    <location>
        <position position="10"/>
    </location>
    <ligand>
        <name>ATP</name>
        <dbReference type="ChEBI" id="CHEBI:30616"/>
    </ligand>
</feature>
<keyword evidence="13" id="KW-0963">Cytoplasm</keyword>
<keyword evidence="6 13" id="KW-0808">Transferase</keyword>
<comment type="similarity">
    <text evidence="2 13 14 15">Belongs to the NDK family.</text>
</comment>
<feature type="binding site" evidence="13 14">
    <location>
        <position position="103"/>
    </location>
    <ligand>
        <name>ATP</name>
        <dbReference type="ChEBI" id="CHEBI:30616"/>
    </ligand>
</feature>
<dbReference type="GO" id="GO:0046872">
    <property type="term" value="F:metal ion binding"/>
    <property type="evidence" value="ECO:0007669"/>
    <property type="project" value="UniProtKB-KW"/>
</dbReference>
<evidence type="ECO:0000256" key="7">
    <source>
        <dbReference type="ARBA" id="ARBA00022723"/>
    </source>
</evidence>
<dbReference type="InterPro" id="IPR036850">
    <property type="entry name" value="NDK-like_dom_sf"/>
</dbReference>
<dbReference type="Gene3D" id="3.30.70.141">
    <property type="entry name" value="Nucleoside diphosphate kinase-like domain"/>
    <property type="match status" value="1"/>
</dbReference>
<dbReference type="GO" id="GO:0006228">
    <property type="term" value="P:UTP biosynthetic process"/>
    <property type="evidence" value="ECO:0007669"/>
    <property type="project" value="UniProtKB-UniRule"/>
</dbReference>
<comment type="catalytic activity">
    <reaction evidence="13">
        <text>a 2'-deoxyribonucleoside 5'-diphosphate + ATP = a 2'-deoxyribonucleoside 5'-triphosphate + ADP</text>
        <dbReference type="Rhea" id="RHEA:44640"/>
        <dbReference type="ChEBI" id="CHEBI:30616"/>
        <dbReference type="ChEBI" id="CHEBI:61560"/>
        <dbReference type="ChEBI" id="CHEBI:73316"/>
        <dbReference type="ChEBI" id="CHEBI:456216"/>
        <dbReference type="EC" id="2.7.4.6"/>
    </reaction>
</comment>
<proteinExistence type="inferred from homology"/>
<keyword evidence="12 13" id="KW-0546">Nucleotide metabolism</keyword>
<dbReference type="HAMAP" id="MF_00451">
    <property type="entry name" value="NDP_kinase"/>
    <property type="match status" value="1"/>
</dbReference>
<evidence type="ECO:0000256" key="13">
    <source>
        <dbReference type="HAMAP-Rule" id="MF_00451"/>
    </source>
</evidence>
<keyword evidence="11 13" id="KW-0460">Magnesium</keyword>
<dbReference type="GO" id="GO:0006183">
    <property type="term" value="P:GTP biosynthetic process"/>
    <property type="evidence" value="ECO:0007669"/>
    <property type="project" value="UniProtKB-UniRule"/>
</dbReference>
<evidence type="ECO:0000256" key="1">
    <source>
        <dbReference type="ARBA" id="ARBA00001946"/>
    </source>
</evidence>
<evidence type="ECO:0000256" key="8">
    <source>
        <dbReference type="ARBA" id="ARBA00022741"/>
    </source>
</evidence>
<evidence type="ECO:0000256" key="6">
    <source>
        <dbReference type="ARBA" id="ARBA00022679"/>
    </source>
</evidence>
<organism evidence="17">
    <name type="scientific">uncultured marine group II/III euryarchaeote KM3_139_C07</name>
    <dbReference type="NCBI Taxonomy" id="1457870"/>
    <lineage>
        <taxon>Archaea</taxon>
        <taxon>Methanobacteriati</taxon>
        <taxon>Methanobacteriota</taxon>
        <taxon>environmental samples</taxon>
    </lineage>
</organism>
<dbReference type="GO" id="GO:0004550">
    <property type="term" value="F:nucleoside diphosphate kinase activity"/>
    <property type="evidence" value="ECO:0007669"/>
    <property type="project" value="UniProtKB-UniRule"/>
</dbReference>
<feature type="binding site" evidence="13 14">
    <location>
        <position position="58"/>
    </location>
    <ligand>
        <name>ATP</name>
        <dbReference type="ChEBI" id="CHEBI:30616"/>
    </ligand>
</feature>
<dbReference type="FunFam" id="3.30.70.141:FF:000003">
    <property type="entry name" value="Nucleoside diphosphate kinase"/>
    <property type="match status" value="1"/>
</dbReference>
<dbReference type="EMBL" id="KF900602">
    <property type="protein sequence ID" value="AIF00790.1"/>
    <property type="molecule type" value="Genomic_DNA"/>
</dbReference>
<dbReference type="PRINTS" id="PR01243">
    <property type="entry name" value="NUCDPKINASE"/>
</dbReference>
<dbReference type="NCBIfam" id="NF001908">
    <property type="entry name" value="PRK00668.1"/>
    <property type="match status" value="1"/>
</dbReference>
<dbReference type="GO" id="GO:0005737">
    <property type="term" value="C:cytoplasm"/>
    <property type="evidence" value="ECO:0007669"/>
    <property type="project" value="UniProtKB-SubCell"/>
</dbReference>
<sequence>MMEKTLVLLKPDAVQRSLIGEIISRFEKVGMKVIGMKMVWVDKSFAKKHYKAHVEKKFYSGLEAMITEGPVIAMVIEGLHVIEAVRKMVGGTEPKTAQPGTIRGDYAHHSYEYTDKKGTAIKNLIHASGDKKDAGYEIKLWFKEKELHSYKTVQELHTF</sequence>
<protein>
    <recommendedName>
        <fullName evidence="4 13">Nucleoside diphosphate kinase</fullName>
        <shortName evidence="13">NDK</shortName>
        <shortName evidence="13">NDP kinase</shortName>
        <ecNumber evidence="3 13">2.7.4.6</ecNumber>
    </recommendedName>
    <alternativeName>
        <fullName evidence="13">Nucleoside-2-P kinase</fullName>
    </alternativeName>
</protein>
<name>A0A075GBS1_9EURY</name>
<comment type="function">
    <text evidence="13">Major role in the synthesis of nucleoside triphosphates other than ATP. The ATP gamma phosphate is transferred to the NDP beta phosphate via a ping-pong mechanism, using a phosphorylated active-site intermediate.</text>
</comment>
<feature type="binding site" evidence="13 14">
    <location>
        <position position="92"/>
    </location>
    <ligand>
        <name>ATP</name>
        <dbReference type="ChEBI" id="CHEBI:30616"/>
    </ligand>
</feature>
<dbReference type="EC" id="2.7.4.6" evidence="3 13"/>
<evidence type="ECO:0000256" key="15">
    <source>
        <dbReference type="RuleBase" id="RU004011"/>
    </source>
</evidence>
<evidence type="ECO:0000256" key="12">
    <source>
        <dbReference type="ARBA" id="ARBA00023080"/>
    </source>
</evidence>